<keyword evidence="3" id="KW-0479">Metal-binding</keyword>
<evidence type="ECO:0000256" key="1">
    <source>
        <dbReference type="ARBA" id="ARBA00010211"/>
    </source>
</evidence>
<name>A0A7C8VB34_ORBOL</name>
<proteinExistence type="inferred from homology"/>
<dbReference type="PROSITE" id="PS00379">
    <property type="entry name" value="CDP_ALCOHOL_P_TRANSF"/>
    <property type="match status" value="1"/>
</dbReference>
<dbReference type="InterPro" id="IPR048254">
    <property type="entry name" value="CDP_ALCOHOL_P_TRANSF_CS"/>
</dbReference>
<protein>
    <recommendedName>
        <fullName evidence="5">Fumarylacetoacetase-like C-terminal domain-containing protein</fullName>
    </recommendedName>
</protein>
<dbReference type="InterPro" id="IPR011234">
    <property type="entry name" value="Fumarylacetoacetase-like_C"/>
</dbReference>
<dbReference type="GO" id="GO:0016780">
    <property type="term" value="F:phosphotransferase activity, for other substituted phosphate groups"/>
    <property type="evidence" value="ECO:0007669"/>
    <property type="project" value="InterPro"/>
</dbReference>
<dbReference type="Gene3D" id="1.20.120.1760">
    <property type="match status" value="1"/>
</dbReference>
<dbReference type="AlphaFoldDB" id="A0A7C8VB34"/>
<comment type="similarity">
    <text evidence="4">Belongs to the CDP-alcohol phosphatidyltransferase class-I family.</text>
</comment>
<keyword evidence="2 4" id="KW-0808">Transferase</keyword>
<evidence type="ECO:0000256" key="4">
    <source>
        <dbReference type="RuleBase" id="RU003750"/>
    </source>
</evidence>
<evidence type="ECO:0000259" key="5">
    <source>
        <dbReference type="Pfam" id="PF01557"/>
    </source>
</evidence>
<evidence type="ECO:0000256" key="2">
    <source>
        <dbReference type="ARBA" id="ARBA00022679"/>
    </source>
</evidence>
<comment type="caution">
    <text evidence="6">The sequence shown here is derived from an EMBL/GenBank/DDBJ whole genome shotgun (WGS) entry which is preliminary data.</text>
</comment>
<dbReference type="InterPro" id="IPR000462">
    <property type="entry name" value="CDP-OH_P_trans"/>
</dbReference>
<dbReference type="GO" id="GO:0008654">
    <property type="term" value="P:phospholipid biosynthetic process"/>
    <property type="evidence" value="ECO:0007669"/>
    <property type="project" value="InterPro"/>
</dbReference>
<dbReference type="InterPro" id="IPR043130">
    <property type="entry name" value="CDP-OH_PTrfase_TM_dom"/>
</dbReference>
<dbReference type="EMBL" id="WIPF01000013">
    <property type="protein sequence ID" value="KAF3229067.1"/>
    <property type="molecule type" value="Genomic_DNA"/>
</dbReference>
<dbReference type="SUPFAM" id="SSF56529">
    <property type="entry name" value="FAH"/>
    <property type="match status" value="1"/>
</dbReference>
<dbReference type="PANTHER" id="PTHR11820">
    <property type="entry name" value="ACYLPYRUVASE"/>
    <property type="match status" value="1"/>
</dbReference>
<organism evidence="6 7">
    <name type="scientific">Orbilia oligospora</name>
    <name type="common">Nematode-trapping fungus</name>
    <name type="synonym">Arthrobotrys oligospora</name>
    <dbReference type="NCBI Taxonomy" id="2813651"/>
    <lineage>
        <taxon>Eukaryota</taxon>
        <taxon>Fungi</taxon>
        <taxon>Dikarya</taxon>
        <taxon>Ascomycota</taxon>
        <taxon>Pezizomycotina</taxon>
        <taxon>Orbiliomycetes</taxon>
        <taxon>Orbiliales</taxon>
        <taxon>Orbiliaceae</taxon>
        <taxon>Orbilia</taxon>
    </lineage>
</organism>
<dbReference type="GO" id="GO:0019752">
    <property type="term" value="P:carboxylic acid metabolic process"/>
    <property type="evidence" value="ECO:0007669"/>
    <property type="project" value="UniProtKB-ARBA"/>
</dbReference>
<evidence type="ECO:0000313" key="6">
    <source>
        <dbReference type="EMBL" id="KAF3229067.1"/>
    </source>
</evidence>
<feature type="domain" description="Fumarylacetoacetase-like C-terminal" evidence="5">
    <location>
        <begin position="330"/>
        <end position="516"/>
    </location>
</feature>
<dbReference type="Gene3D" id="3.90.850.10">
    <property type="entry name" value="Fumarylacetoacetase-like, C-terminal domain"/>
    <property type="match status" value="1"/>
</dbReference>
<comment type="similarity">
    <text evidence="1">Belongs to the FAH family.</text>
</comment>
<dbReference type="InterPro" id="IPR036663">
    <property type="entry name" value="Fumarylacetoacetase_C_sf"/>
</dbReference>
<evidence type="ECO:0000313" key="7">
    <source>
        <dbReference type="Proteomes" id="UP000483672"/>
    </source>
</evidence>
<dbReference type="Pfam" id="PF01066">
    <property type="entry name" value="CDP-OH_P_transf"/>
    <property type="match status" value="1"/>
</dbReference>
<gene>
    <name evidence="6" type="ORF">TWF191_001621</name>
</gene>
<evidence type="ECO:0000256" key="3">
    <source>
        <dbReference type="ARBA" id="ARBA00022723"/>
    </source>
</evidence>
<dbReference type="FunFam" id="3.90.850.10:FF:000003">
    <property type="entry name" value="Fumarylacetoacetate hydrolase domain-containing 1"/>
    <property type="match status" value="1"/>
</dbReference>
<accession>A0A7C8VB34</accession>
<dbReference type="GO" id="GO:0046872">
    <property type="term" value="F:metal ion binding"/>
    <property type="evidence" value="ECO:0007669"/>
    <property type="project" value="UniProtKB-KW"/>
</dbReference>
<dbReference type="FunFam" id="1.20.120.1760:FF:000017">
    <property type="entry name" value="Phosphatidyl synthase"/>
    <property type="match status" value="1"/>
</dbReference>
<dbReference type="GO" id="GO:0016020">
    <property type="term" value="C:membrane"/>
    <property type="evidence" value="ECO:0007669"/>
    <property type="project" value="InterPro"/>
</dbReference>
<dbReference type="PANTHER" id="PTHR11820:SF7">
    <property type="entry name" value="ACYLPYRUVASE FAHD1, MITOCHONDRIAL"/>
    <property type="match status" value="1"/>
</dbReference>
<dbReference type="Proteomes" id="UP000483672">
    <property type="component" value="Unassembled WGS sequence"/>
</dbReference>
<dbReference type="GO" id="GO:0018773">
    <property type="term" value="F:acetylpyruvate hydrolase activity"/>
    <property type="evidence" value="ECO:0007669"/>
    <property type="project" value="TreeGrafter"/>
</dbReference>
<reference evidence="6 7" key="1">
    <citation type="submission" date="2019-06" db="EMBL/GenBank/DDBJ databases">
        <authorList>
            <person name="Palmer J.M."/>
        </authorList>
    </citation>
    <scope>NUCLEOTIDE SEQUENCE [LARGE SCALE GENOMIC DNA]</scope>
    <source>
        <strain evidence="6 7">TWF191</strain>
    </source>
</reference>
<dbReference type="GO" id="GO:0005739">
    <property type="term" value="C:mitochondrion"/>
    <property type="evidence" value="ECO:0007669"/>
    <property type="project" value="TreeGrafter"/>
</dbReference>
<sequence>MLRQRPLLQILQHRPSCFSVPSRPAFTAGVRMRIYDVLALSSKRRTLATDGLNTNQTRFLNKVRLQKGARTPIQLHCQISSFHSTCLKTSQADPQKAPSSDVSVRKRRRLLPSISERENITNVPNVLTVTRLVAAPVIGYFILHDHNAWALGLLAYASLTDLVDGYIARRWNLQTVIGTVLDPLADKLLMTILTVCLAAKGALPIWIAGLILGKDAGLGIAAIYYRWISLPPPKTFWRYWDFSLPSAEVKPTTISKYNTALQLLLLMAATAEPLVAMDISTAMAGLEYTVGTTTVWSGLSYVYNKDAVRILPREEEPPQDENHEDKKPIDHIAELNNARPKQPFFFLKPPSSILEPSGGPVLCPRGVNLHYEVELGLVMGRKLRDFDENDVKGAIDAIEGYVVGIDMTARNVQDEAKKKGLPWSTAKGFDTFTVLSKFIPRSKIPDPHEAELYLSINDAIKQQDSTNLMLFRIPRILAHLSQIMTIEEGDVVLTGTPKGVGPVKVGETMKAGIRIGGVEIDEGKINVDVAERSGPYIFKET</sequence>
<dbReference type="Pfam" id="PF01557">
    <property type="entry name" value="FAA_hydrolase"/>
    <property type="match status" value="1"/>
</dbReference>